<comment type="caution">
    <text evidence="1">The sequence shown here is derived from an EMBL/GenBank/DDBJ whole genome shotgun (WGS) entry which is preliminary data.</text>
</comment>
<dbReference type="Proteomes" id="UP000239522">
    <property type="component" value="Unassembled WGS sequence"/>
</dbReference>
<organism evidence="1 2">
    <name type="scientific">Polaribacter filamentus</name>
    <dbReference type="NCBI Taxonomy" id="53483"/>
    <lineage>
        <taxon>Bacteria</taxon>
        <taxon>Pseudomonadati</taxon>
        <taxon>Bacteroidota</taxon>
        <taxon>Flavobacteriia</taxon>
        <taxon>Flavobacteriales</taxon>
        <taxon>Flavobacteriaceae</taxon>
    </lineage>
</organism>
<protein>
    <submittedName>
        <fullName evidence="1">Uncharacterized protein</fullName>
    </submittedName>
</protein>
<gene>
    <name evidence="1" type="ORF">BST83_17285</name>
</gene>
<name>A0A2S7KKE5_9FLAO</name>
<reference evidence="1 2" key="1">
    <citation type="submission" date="2016-11" db="EMBL/GenBank/DDBJ databases">
        <title>Trade-off between light-utilization and light-protection in marine flavobacteria.</title>
        <authorList>
            <person name="Kumagai Y."/>
        </authorList>
    </citation>
    <scope>NUCLEOTIDE SEQUENCE [LARGE SCALE GENOMIC DNA]</scope>
    <source>
        <strain evidence="1 2">ATCC 700397</strain>
    </source>
</reference>
<dbReference type="AlphaFoldDB" id="A0A2S7KKE5"/>
<proteinExistence type="predicted"/>
<dbReference type="RefSeq" id="WP_104811018.1">
    <property type="nucleotide sequence ID" value="NZ_MQUA01000014.1"/>
</dbReference>
<evidence type="ECO:0000313" key="2">
    <source>
        <dbReference type="Proteomes" id="UP000239522"/>
    </source>
</evidence>
<sequence length="148" mass="16479">MKILLSKNNLYWACVVLLFTTHSKTQELFYSASEKITTPHFKSVEPLSASTTKFNYGVTETSYSTLDTTITSIKLKPTVGLFPTIETMKQVNSNLLPQTACEGASGNQLVNPSFEVPEQSYAGNNILKWPEINGWYGEGFDPNIVRCD</sequence>
<evidence type="ECO:0000313" key="1">
    <source>
        <dbReference type="EMBL" id="PQB03082.1"/>
    </source>
</evidence>
<keyword evidence="2" id="KW-1185">Reference proteome</keyword>
<accession>A0A2S7KKE5</accession>
<dbReference type="EMBL" id="MQUA01000014">
    <property type="protein sequence ID" value="PQB03082.1"/>
    <property type="molecule type" value="Genomic_DNA"/>
</dbReference>